<comment type="similarity">
    <text evidence="1">Belongs to the ribosome association toxin RatA family.</text>
</comment>
<evidence type="ECO:0000313" key="3">
    <source>
        <dbReference type="EMBL" id="APG59426.1"/>
    </source>
</evidence>
<evidence type="ECO:0000313" key="4">
    <source>
        <dbReference type="Proteomes" id="UP000182510"/>
    </source>
</evidence>
<keyword evidence="3" id="KW-0132">Cell division</keyword>
<sequence length="170" mass="19809">MKIYSLHSFQKLPISMQEAWDFLSDPRNLKTITPDYMGFEILSGGDRPMFPGQIIQYIVTPVAGIKTKWVTEITHVKEGEYFVDEQRFGPYALWHHKHFIKPVKGGVEMEDIIDYKLPFGVLGQLGHPILVKPKLKEIFDYRKHKLIELFGEYTGKELESERTLKQDVLN</sequence>
<dbReference type="AlphaFoldDB" id="A0A1L3J2S9"/>
<dbReference type="Gene3D" id="3.30.530.20">
    <property type="match status" value="1"/>
</dbReference>
<gene>
    <name evidence="3" type="ORF">LPB144_02940</name>
</gene>
<keyword evidence="3" id="KW-0131">Cell cycle</keyword>
<dbReference type="OrthoDB" id="9793552at2"/>
<dbReference type="KEGG" id="grl:LPB144_02940"/>
<accession>A0A1L3J2S9</accession>
<dbReference type="EMBL" id="CP018153">
    <property type="protein sequence ID" value="APG59426.1"/>
    <property type="molecule type" value="Genomic_DNA"/>
</dbReference>
<reference evidence="3 4" key="1">
    <citation type="submission" date="2016-11" db="EMBL/GenBank/DDBJ databases">
        <title>Gramella sp. LPB0144 isolated from marine environment.</title>
        <authorList>
            <person name="Kim E."/>
            <person name="Yi H."/>
        </authorList>
    </citation>
    <scope>NUCLEOTIDE SEQUENCE [LARGE SCALE GENOMIC DNA]</scope>
    <source>
        <strain evidence="3 4">LPB0144</strain>
    </source>
</reference>
<proteinExistence type="inferred from homology"/>
<evidence type="ECO:0000259" key="2">
    <source>
        <dbReference type="Pfam" id="PF03364"/>
    </source>
</evidence>
<evidence type="ECO:0000256" key="1">
    <source>
        <dbReference type="ARBA" id="ARBA00008918"/>
    </source>
</evidence>
<name>A0A1L3J2S9_9FLAO</name>
<feature type="domain" description="Coenzyme Q-binding protein COQ10 START" evidence="2">
    <location>
        <begin position="13"/>
        <end position="121"/>
    </location>
</feature>
<protein>
    <submittedName>
        <fullName evidence="3">Cell division inhibitor</fullName>
    </submittedName>
</protein>
<keyword evidence="4" id="KW-1185">Reference proteome</keyword>
<dbReference type="CDD" id="cd07820">
    <property type="entry name" value="SRPBCC_3"/>
    <property type="match status" value="1"/>
</dbReference>
<dbReference type="Proteomes" id="UP000182510">
    <property type="component" value="Chromosome"/>
</dbReference>
<dbReference type="SUPFAM" id="SSF55961">
    <property type="entry name" value="Bet v1-like"/>
    <property type="match status" value="1"/>
</dbReference>
<dbReference type="InterPro" id="IPR023393">
    <property type="entry name" value="START-like_dom_sf"/>
</dbReference>
<dbReference type="STRING" id="1913577.LPB144_02940"/>
<dbReference type="Pfam" id="PF03364">
    <property type="entry name" value="Polyketide_cyc"/>
    <property type="match status" value="1"/>
</dbReference>
<organism evidence="3 4">
    <name type="scientific">Christiangramia salexigens</name>
    <dbReference type="NCBI Taxonomy" id="1913577"/>
    <lineage>
        <taxon>Bacteria</taxon>
        <taxon>Pseudomonadati</taxon>
        <taxon>Bacteroidota</taxon>
        <taxon>Flavobacteriia</taxon>
        <taxon>Flavobacteriales</taxon>
        <taxon>Flavobacteriaceae</taxon>
        <taxon>Christiangramia</taxon>
    </lineage>
</organism>
<dbReference type="GO" id="GO:0051301">
    <property type="term" value="P:cell division"/>
    <property type="evidence" value="ECO:0007669"/>
    <property type="project" value="UniProtKB-KW"/>
</dbReference>
<dbReference type="RefSeq" id="WP_072552081.1">
    <property type="nucleotide sequence ID" value="NZ_CP018153.1"/>
</dbReference>
<dbReference type="InterPro" id="IPR005031">
    <property type="entry name" value="COQ10_START"/>
</dbReference>